<protein>
    <submittedName>
        <fullName evidence="1">Uncharacterized protein</fullName>
    </submittedName>
</protein>
<dbReference type="EMBL" id="UINC01044315">
    <property type="protein sequence ID" value="SVB49602.1"/>
    <property type="molecule type" value="Genomic_DNA"/>
</dbReference>
<proteinExistence type="predicted"/>
<sequence length="39" mass="4343">MMHNCTEFAIIKNLLFSSAKIFANNIMDTVVGITLKEAI</sequence>
<feature type="non-terminal residue" evidence="1">
    <location>
        <position position="39"/>
    </location>
</feature>
<organism evidence="1">
    <name type="scientific">marine metagenome</name>
    <dbReference type="NCBI Taxonomy" id="408172"/>
    <lineage>
        <taxon>unclassified sequences</taxon>
        <taxon>metagenomes</taxon>
        <taxon>ecological metagenomes</taxon>
    </lineage>
</organism>
<dbReference type="AlphaFoldDB" id="A0A382EGZ0"/>
<reference evidence="1" key="1">
    <citation type="submission" date="2018-05" db="EMBL/GenBank/DDBJ databases">
        <authorList>
            <person name="Lanie J.A."/>
            <person name="Ng W.-L."/>
            <person name="Kazmierczak K.M."/>
            <person name="Andrzejewski T.M."/>
            <person name="Davidsen T.M."/>
            <person name="Wayne K.J."/>
            <person name="Tettelin H."/>
            <person name="Glass J.I."/>
            <person name="Rusch D."/>
            <person name="Podicherti R."/>
            <person name="Tsui H.-C.T."/>
            <person name="Winkler M.E."/>
        </authorList>
    </citation>
    <scope>NUCLEOTIDE SEQUENCE</scope>
</reference>
<evidence type="ECO:0000313" key="1">
    <source>
        <dbReference type="EMBL" id="SVB49602.1"/>
    </source>
</evidence>
<gene>
    <name evidence="1" type="ORF">METZ01_LOCUS202456</name>
</gene>
<name>A0A382EGZ0_9ZZZZ</name>
<accession>A0A382EGZ0</accession>